<dbReference type="RefSeq" id="WP_345453743.1">
    <property type="nucleotide sequence ID" value="NZ_BAABKK010000038.1"/>
</dbReference>
<dbReference type="Proteomes" id="UP001500200">
    <property type="component" value="Unassembled WGS sequence"/>
</dbReference>
<dbReference type="PANTHER" id="PTHR48081">
    <property type="entry name" value="AB HYDROLASE SUPERFAMILY PROTEIN C4A8.06C"/>
    <property type="match status" value="1"/>
</dbReference>
<comment type="caution">
    <text evidence="4">The sequence shown here is derived from an EMBL/GenBank/DDBJ whole genome shotgun (WGS) entry which is preliminary data.</text>
</comment>
<dbReference type="Pfam" id="PF07859">
    <property type="entry name" value="Abhydrolase_3"/>
    <property type="match status" value="1"/>
</dbReference>
<protein>
    <submittedName>
        <fullName evidence="4">Alpha/beta hydrolase</fullName>
    </submittedName>
</protein>
<accession>A0ABP9SST5</accession>
<reference evidence="5" key="1">
    <citation type="journal article" date="2019" name="Int. J. Syst. Evol. Microbiol.">
        <title>The Global Catalogue of Microorganisms (GCM) 10K type strain sequencing project: providing services to taxonomists for standard genome sequencing and annotation.</title>
        <authorList>
            <consortium name="The Broad Institute Genomics Platform"/>
            <consortium name="The Broad Institute Genome Sequencing Center for Infectious Disease"/>
            <person name="Wu L."/>
            <person name="Ma J."/>
        </authorList>
    </citation>
    <scope>NUCLEOTIDE SEQUENCE [LARGE SCALE GENOMIC DNA]</scope>
    <source>
        <strain evidence="5">JCM 18514</strain>
    </source>
</reference>
<dbReference type="SUPFAM" id="SSF53474">
    <property type="entry name" value="alpha/beta-Hydrolases"/>
    <property type="match status" value="1"/>
</dbReference>
<name>A0ABP9SST5_9MICC</name>
<dbReference type="InterPro" id="IPR002168">
    <property type="entry name" value="Lipase_GDXG_HIS_AS"/>
</dbReference>
<dbReference type="InterPro" id="IPR029058">
    <property type="entry name" value="AB_hydrolase_fold"/>
</dbReference>
<dbReference type="InterPro" id="IPR013094">
    <property type="entry name" value="AB_hydrolase_3"/>
</dbReference>
<keyword evidence="5" id="KW-1185">Reference proteome</keyword>
<dbReference type="GO" id="GO:0016787">
    <property type="term" value="F:hydrolase activity"/>
    <property type="evidence" value="ECO:0007669"/>
    <property type="project" value="UniProtKB-KW"/>
</dbReference>
<dbReference type="Gene3D" id="3.40.50.1820">
    <property type="entry name" value="alpha/beta hydrolase"/>
    <property type="match status" value="1"/>
</dbReference>
<gene>
    <name evidence="4" type="ORF">GCM10023346_48350</name>
</gene>
<proteinExistence type="inferred from homology"/>
<evidence type="ECO:0000256" key="2">
    <source>
        <dbReference type="ARBA" id="ARBA00022801"/>
    </source>
</evidence>
<feature type="domain" description="Alpha/beta hydrolase fold-3" evidence="3">
    <location>
        <begin position="85"/>
        <end position="291"/>
    </location>
</feature>
<evidence type="ECO:0000256" key="1">
    <source>
        <dbReference type="ARBA" id="ARBA00010515"/>
    </source>
</evidence>
<evidence type="ECO:0000313" key="5">
    <source>
        <dbReference type="Proteomes" id="UP001500200"/>
    </source>
</evidence>
<evidence type="ECO:0000313" key="4">
    <source>
        <dbReference type="EMBL" id="GAA5202157.1"/>
    </source>
</evidence>
<keyword evidence="2 4" id="KW-0378">Hydrolase</keyword>
<dbReference type="EMBL" id="BAABKK010000038">
    <property type="protein sequence ID" value="GAA5202157.1"/>
    <property type="molecule type" value="Genomic_DNA"/>
</dbReference>
<organism evidence="4 5">
    <name type="scientific">Arthrobacter gyeryongensis</name>
    <dbReference type="NCBI Taxonomy" id="1650592"/>
    <lineage>
        <taxon>Bacteria</taxon>
        <taxon>Bacillati</taxon>
        <taxon>Actinomycetota</taxon>
        <taxon>Actinomycetes</taxon>
        <taxon>Micrococcales</taxon>
        <taxon>Micrococcaceae</taxon>
        <taxon>Arthrobacter</taxon>
    </lineage>
</organism>
<dbReference type="InterPro" id="IPR050300">
    <property type="entry name" value="GDXG_lipolytic_enzyme"/>
</dbReference>
<dbReference type="PROSITE" id="PS01173">
    <property type="entry name" value="LIPASE_GDXG_HIS"/>
    <property type="match status" value="1"/>
</dbReference>
<dbReference type="PANTHER" id="PTHR48081:SF8">
    <property type="entry name" value="ALPHA_BETA HYDROLASE FOLD-3 DOMAIN-CONTAINING PROTEIN-RELATED"/>
    <property type="match status" value="1"/>
</dbReference>
<evidence type="ECO:0000259" key="3">
    <source>
        <dbReference type="Pfam" id="PF07859"/>
    </source>
</evidence>
<comment type="similarity">
    <text evidence="1">Belongs to the 'GDXG' lipolytic enzyme family.</text>
</comment>
<sequence>MTRTDRFSGRPIAPDAAEVLQKFRAAGGRPFHSYSVKQVRELYESGCAANGLSGDPLASVTDFSLDGFKVRVYDPRSIGGPTPAVLFFHGGGWVMGSLSTHDGLCRRLAALTGLPVVAVDYRLAPEYRYPAAIDDSRTALDWLFSAAPVHGLDVTKAVLVGDSAGGQLAAVLAIENATTIDPLPVVAQVLIYPMVDLTMSSPSYARVTEGFPLVADTIAWFADHYLPETVDRSASHVSPALAKLPAGLPPAYIITVDNDPLVDEGASYAAALARAGTEVRYQHLPGYAHGLLTSAGRIPRGEQTIDDIAGFIRDRAT</sequence>